<name>A0A0G4ERQ3_VITBC</name>
<evidence type="ECO:0000256" key="6">
    <source>
        <dbReference type="SAM" id="Phobius"/>
    </source>
</evidence>
<keyword evidence="4 6" id="KW-0472">Membrane</keyword>
<dbReference type="PANTHER" id="PTHR43336:SF3">
    <property type="entry name" value="GUANYLATE CYCLASE DOMAIN-CONTAINING PROTEIN"/>
    <property type="match status" value="1"/>
</dbReference>
<feature type="region of interest" description="Disordered" evidence="5">
    <location>
        <begin position="28"/>
        <end position="65"/>
    </location>
</feature>
<dbReference type="PANTHER" id="PTHR43336">
    <property type="entry name" value="OXYGEN SENSOR HISTIDINE KINASE RESPONSE REGULATOR DEVS/DOSS"/>
    <property type="match status" value="1"/>
</dbReference>
<dbReference type="OrthoDB" id="60033at2759"/>
<evidence type="ECO:0000313" key="7">
    <source>
        <dbReference type="EMBL" id="CEL99973.1"/>
    </source>
</evidence>
<dbReference type="AlphaFoldDB" id="A0A0G4ERQ3"/>
<dbReference type="STRING" id="1169540.A0A0G4ERQ3"/>
<dbReference type="InterPro" id="IPR029787">
    <property type="entry name" value="Nucleotide_cyclase"/>
</dbReference>
<dbReference type="Proteomes" id="UP000041254">
    <property type="component" value="Unassembled WGS sequence"/>
</dbReference>
<dbReference type="CDD" id="cd07302">
    <property type="entry name" value="CHD"/>
    <property type="match status" value="1"/>
</dbReference>
<organism evidence="7 8">
    <name type="scientific">Vitrella brassicaformis (strain CCMP3155)</name>
    <dbReference type="NCBI Taxonomy" id="1169540"/>
    <lineage>
        <taxon>Eukaryota</taxon>
        <taxon>Sar</taxon>
        <taxon>Alveolata</taxon>
        <taxon>Colpodellida</taxon>
        <taxon>Vitrellaceae</taxon>
        <taxon>Vitrella</taxon>
    </lineage>
</organism>
<sequence>MKKFTSLFSRKKDPLLAADEEMHFDVVPMGGKKQPKATSTPPSSPGKASVMSAGHAHPPQPAEDAPKGILEKSIAIMEGKYVQTIMTLTTVFALFGEDMRLYSFPKSADHYFYALFIFSLLCFATELTINSIIQEGYKWSFFFWLDLVATLSLVPDIKYFIDPVNFLLGIDTSTSSVNATAARAGRASRAGTRAGRIVRLVRLVRLVRVVNVTKCCSREAELTEEEKELKRLEEEERQRTKNAHDAQRRVEASRLGKILSEQTTRRVIIGVLCVLFVLPNLSYEESDNSGYHGLQQLFYYGSSFCNTPNADFACKYGLPHSSNDSNAWLTTEGWRYMVYAYATSSKTQGEKESSTGDLAKPLLWLRIPDFEEGGRIHDIRRVESPQGTWEADVKCDSFQTRDECKWRESEVELVVFTPEECLSSNACREINVAAKFLKKDYSVQSAGMSMLTTIFIVFLLGAGAMTFSKDTQTLVIEPIEKMVNIVKQLADDPLNKPEVVDEDYEEFAAMNRKKGSNQLETSMLENTILKIGGLLQVGFGEAGAPIIGKNMSNESGDIDYMIPGRKVIAIYGFAEIQDFQDITECLLEEVMVFVNKIARIVHTCVHEWGGAANKNIGDAFLLVWLLLETEDQKKLIGVSESRQGTPVKTPLVDVAPQTRTPEGHPSDDELGLTRTRSKFLEEKDVSERMTELADRALVSFIKIIAEIRRASDLSAYAKHPKIIPKFGLNYAVHIGFGLHCGWSIEGAIGSEYKIDASYLSLHVNIAARLQSATKQYGVDLLMSQHMYQTLSPKARDRCRQLDVVMLKGTKTPVGIFCFDVNKKIFATPEGHMVGQMIPPNEMTMETLAAKGVDWMFLMDQDIVNLQKGISLEFQSTWRQAFAFYIEGEWTRALEMLQKCLALMPGDGPSEALALYMKSQGTQEEQEHRLAPPADWSGSRALHAK</sequence>
<dbReference type="Gene3D" id="1.20.120.350">
    <property type="entry name" value="Voltage-gated potassium channels. Chain C"/>
    <property type="match status" value="1"/>
</dbReference>
<dbReference type="PhylomeDB" id="A0A0G4ERQ3"/>
<protein>
    <submittedName>
        <fullName evidence="7">Uncharacterized protein</fullName>
    </submittedName>
</protein>
<keyword evidence="2 6" id="KW-0812">Transmembrane</keyword>
<feature type="transmembrane region" description="Helical" evidence="6">
    <location>
        <begin position="111"/>
        <end position="133"/>
    </location>
</feature>
<feature type="transmembrane region" description="Helical" evidence="6">
    <location>
        <begin position="445"/>
        <end position="467"/>
    </location>
</feature>
<dbReference type="SUPFAM" id="SSF55073">
    <property type="entry name" value="Nucleotide cyclase"/>
    <property type="match status" value="1"/>
</dbReference>
<keyword evidence="8" id="KW-1185">Reference proteome</keyword>
<keyword evidence="3 6" id="KW-1133">Transmembrane helix</keyword>
<evidence type="ECO:0000256" key="2">
    <source>
        <dbReference type="ARBA" id="ARBA00022692"/>
    </source>
</evidence>
<comment type="subcellular location">
    <subcellularLocation>
        <location evidence="1">Membrane</location>
        <topology evidence="1">Multi-pass membrane protein</topology>
    </subcellularLocation>
</comment>
<proteinExistence type="predicted"/>
<dbReference type="GO" id="GO:0035556">
    <property type="term" value="P:intracellular signal transduction"/>
    <property type="evidence" value="ECO:0007669"/>
    <property type="project" value="InterPro"/>
</dbReference>
<evidence type="ECO:0000256" key="5">
    <source>
        <dbReference type="SAM" id="MobiDB-lite"/>
    </source>
</evidence>
<feature type="region of interest" description="Disordered" evidence="5">
    <location>
        <begin position="227"/>
        <end position="248"/>
    </location>
</feature>
<feature type="region of interest" description="Disordered" evidence="5">
    <location>
        <begin position="921"/>
        <end position="944"/>
    </location>
</feature>
<dbReference type="EMBL" id="CDMY01000293">
    <property type="protein sequence ID" value="CEL99973.1"/>
    <property type="molecule type" value="Genomic_DNA"/>
</dbReference>
<dbReference type="GO" id="GO:0009190">
    <property type="term" value="P:cyclic nucleotide biosynthetic process"/>
    <property type="evidence" value="ECO:0007669"/>
    <property type="project" value="InterPro"/>
</dbReference>
<dbReference type="InParanoid" id="A0A0G4ERQ3"/>
<dbReference type="OMA" id="VENLGCY"/>
<dbReference type="VEuPathDB" id="CryptoDB:Vbra_4093"/>
<reference evidence="7 8" key="1">
    <citation type="submission" date="2014-11" db="EMBL/GenBank/DDBJ databases">
        <authorList>
            <person name="Zhu J."/>
            <person name="Qi W."/>
            <person name="Song R."/>
        </authorList>
    </citation>
    <scope>NUCLEOTIDE SEQUENCE [LARGE SCALE GENOMIC DNA]</scope>
</reference>
<dbReference type="GO" id="GO:0016020">
    <property type="term" value="C:membrane"/>
    <property type="evidence" value="ECO:0007669"/>
    <property type="project" value="UniProtKB-SubCell"/>
</dbReference>
<evidence type="ECO:0000313" key="8">
    <source>
        <dbReference type="Proteomes" id="UP000041254"/>
    </source>
</evidence>
<evidence type="ECO:0000256" key="4">
    <source>
        <dbReference type="ARBA" id="ARBA00023136"/>
    </source>
</evidence>
<gene>
    <name evidence="7" type="ORF">Vbra_4093</name>
</gene>
<evidence type="ECO:0000256" key="3">
    <source>
        <dbReference type="ARBA" id="ARBA00022989"/>
    </source>
</evidence>
<dbReference type="InterPro" id="IPR027359">
    <property type="entry name" value="Volt_channel_dom_sf"/>
</dbReference>
<accession>A0A0G4ERQ3</accession>
<evidence type="ECO:0000256" key="1">
    <source>
        <dbReference type="ARBA" id="ARBA00004141"/>
    </source>
</evidence>
<dbReference type="Gene3D" id="3.30.70.1230">
    <property type="entry name" value="Nucleotide cyclase"/>
    <property type="match status" value="1"/>
</dbReference>
<dbReference type="InterPro" id="IPR001054">
    <property type="entry name" value="A/G_cyclase"/>
</dbReference>